<keyword evidence="1" id="KW-1133">Transmembrane helix</keyword>
<keyword evidence="3" id="KW-1185">Reference proteome</keyword>
<dbReference type="AlphaFoldDB" id="A0A017HUK5"/>
<dbReference type="STRING" id="442562.Rumeso_00575"/>
<protein>
    <recommendedName>
        <fullName evidence="4">Flp pilus assembly protein, pilin Flp</fullName>
    </recommendedName>
</protein>
<evidence type="ECO:0000313" key="2">
    <source>
        <dbReference type="EMBL" id="EYD77848.1"/>
    </source>
</evidence>
<proteinExistence type="predicted"/>
<dbReference type="RefSeq" id="WP_037281224.1">
    <property type="nucleotide sequence ID" value="NZ_KK088582.1"/>
</dbReference>
<reference evidence="2 3" key="1">
    <citation type="submission" date="2013-02" db="EMBL/GenBank/DDBJ databases">
        <authorList>
            <person name="Fiebig A."/>
            <person name="Goeker M."/>
            <person name="Klenk H.-P.P."/>
        </authorList>
    </citation>
    <scope>NUCLEOTIDE SEQUENCE [LARGE SCALE GENOMIC DNA]</scope>
    <source>
        <strain evidence="2 3">DSM 19309</strain>
    </source>
</reference>
<organism evidence="2 3">
    <name type="scientific">Rubellimicrobium mesophilum DSM 19309</name>
    <dbReference type="NCBI Taxonomy" id="442562"/>
    <lineage>
        <taxon>Bacteria</taxon>
        <taxon>Pseudomonadati</taxon>
        <taxon>Pseudomonadota</taxon>
        <taxon>Alphaproteobacteria</taxon>
        <taxon>Rhodobacterales</taxon>
        <taxon>Roseobacteraceae</taxon>
        <taxon>Rubellimicrobium</taxon>
    </lineage>
</organism>
<dbReference type="HOGENOM" id="CLU_182300_3_0_5"/>
<evidence type="ECO:0000313" key="3">
    <source>
        <dbReference type="Proteomes" id="UP000019666"/>
    </source>
</evidence>
<evidence type="ECO:0008006" key="4">
    <source>
        <dbReference type="Google" id="ProtNLM"/>
    </source>
</evidence>
<dbReference type="Proteomes" id="UP000019666">
    <property type="component" value="Unassembled WGS sequence"/>
</dbReference>
<gene>
    <name evidence="2" type="ORF">Rumeso_00575</name>
</gene>
<evidence type="ECO:0000256" key="1">
    <source>
        <dbReference type="SAM" id="Phobius"/>
    </source>
</evidence>
<keyword evidence="1" id="KW-0472">Membrane</keyword>
<comment type="caution">
    <text evidence="2">The sequence shown here is derived from an EMBL/GenBank/DDBJ whole genome shotgun (WGS) entry which is preliminary data.</text>
</comment>
<feature type="transmembrane region" description="Helical" evidence="1">
    <location>
        <begin position="21"/>
        <end position="39"/>
    </location>
</feature>
<keyword evidence="1" id="KW-0812">Transmembrane</keyword>
<sequence length="64" mass="6548">MLATTFCRILQSEDGAVTVDWVVMAAVVVSLGVAIVALIQDGATDVSSGIGAKLSSASVYTIKF</sequence>
<name>A0A017HUK5_9RHOB</name>
<dbReference type="EMBL" id="AOSK01000021">
    <property type="protein sequence ID" value="EYD77848.1"/>
    <property type="molecule type" value="Genomic_DNA"/>
</dbReference>
<accession>A0A017HUK5</accession>